<gene>
    <name evidence="1" type="ORF">BDM02DRAFT_3193766</name>
</gene>
<keyword evidence="2" id="KW-1185">Reference proteome</keyword>
<name>A0ACB6YY67_THEGA</name>
<comment type="caution">
    <text evidence="1">The sequence shown here is derived from an EMBL/GenBank/DDBJ whole genome shotgun (WGS) entry which is preliminary data.</text>
</comment>
<sequence>MIYVEPAGASRKDMRKTIISRDRYKCCATGRIDIDIVDLYPTHKDAVPKESLNTGNLDSLQVAHVFPYAFNKFDDRDKTRVEKARLIWTAFRDFSGFKVEDLAGEKINGEGNLFMLAPVAHKLYDRLELWFELQDVSP</sequence>
<proteinExistence type="predicted"/>
<dbReference type="EMBL" id="MU118635">
    <property type="protein sequence ID" value="KAF9642169.1"/>
    <property type="molecule type" value="Genomic_DNA"/>
</dbReference>
<protein>
    <submittedName>
        <fullName evidence="1">Uncharacterized protein</fullName>
    </submittedName>
</protein>
<accession>A0ACB6YY67</accession>
<organism evidence="1 2">
    <name type="scientific">Thelephora ganbajun</name>
    <name type="common">Ganba fungus</name>
    <dbReference type="NCBI Taxonomy" id="370292"/>
    <lineage>
        <taxon>Eukaryota</taxon>
        <taxon>Fungi</taxon>
        <taxon>Dikarya</taxon>
        <taxon>Basidiomycota</taxon>
        <taxon>Agaricomycotina</taxon>
        <taxon>Agaricomycetes</taxon>
        <taxon>Thelephorales</taxon>
        <taxon>Thelephoraceae</taxon>
        <taxon>Thelephora</taxon>
    </lineage>
</organism>
<reference evidence="1" key="1">
    <citation type="submission" date="2019-10" db="EMBL/GenBank/DDBJ databases">
        <authorList>
            <consortium name="DOE Joint Genome Institute"/>
            <person name="Kuo A."/>
            <person name="Miyauchi S."/>
            <person name="Kiss E."/>
            <person name="Drula E."/>
            <person name="Kohler A."/>
            <person name="Sanchez-Garcia M."/>
            <person name="Andreopoulos B."/>
            <person name="Barry K.W."/>
            <person name="Bonito G."/>
            <person name="Buee M."/>
            <person name="Carver A."/>
            <person name="Chen C."/>
            <person name="Cichocki N."/>
            <person name="Clum A."/>
            <person name="Culley D."/>
            <person name="Crous P.W."/>
            <person name="Fauchery L."/>
            <person name="Girlanda M."/>
            <person name="Hayes R."/>
            <person name="Keri Z."/>
            <person name="Labutti K."/>
            <person name="Lipzen A."/>
            <person name="Lombard V."/>
            <person name="Magnuson J."/>
            <person name="Maillard F."/>
            <person name="Morin E."/>
            <person name="Murat C."/>
            <person name="Nolan M."/>
            <person name="Ohm R."/>
            <person name="Pangilinan J."/>
            <person name="Pereira M."/>
            <person name="Perotto S."/>
            <person name="Peter M."/>
            <person name="Riley R."/>
            <person name="Sitrit Y."/>
            <person name="Stielow B."/>
            <person name="Szollosi G."/>
            <person name="Zifcakova L."/>
            <person name="Stursova M."/>
            <person name="Spatafora J.W."/>
            <person name="Tedersoo L."/>
            <person name="Vaario L.-M."/>
            <person name="Yamada A."/>
            <person name="Yan M."/>
            <person name="Wang P."/>
            <person name="Xu J."/>
            <person name="Bruns T."/>
            <person name="Baldrian P."/>
            <person name="Vilgalys R."/>
            <person name="Henrissat B."/>
            <person name="Grigoriev I.V."/>
            <person name="Hibbett D."/>
            <person name="Nagy L.G."/>
            <person name="Martin F.M."/>
        </authorList>
    </citation>
    <scope>NUCLEOTIDE SEQUENCE</scope>
    <source>
        <strain evidence="1">P2</strain>
    </source>
</reference>
<evidence type="ECO:0000313" key="2">
    <source>
        <dbReference type="Proteomes" id="UP000886501"/>
    </source>
</evidence>
<reference evidence="1" key="2">
    <citation type="journal article" date="2020" name="Nat. Commun.">
        <title>Large-scale genome sequencing of mycorrhizal fungi provides insights into the early evolution of symbiotic traits.</title>
        <authorList>
            <person name="Miyauchi S."/>
            <person name="Kiss E."/>
            <person name="Kuo A."/>
            <person name="Drula E."/>
            <person name="Kohler A."/>
            <person name="Sanchez-Garcia M."/>
            <person name="Morin E."/>
            <person name="Andreopoulos B."/>
            <person name="Barry K.W."/>
            <person name="Bonito G."/>
            <person name="Buee M."/>
            <person name="Carver A."/>
            <person name="Chen C."/>
            <person name="Cichocki N."/>
            <person name="Clum A."/>
            <person name="Culley D."/>
            <person name="Crous P.W."/>
            <person name="Fauchery L."/>
            <person name="Girlanda M."/>
            <person name="Hayes R.D."/>
            <person name="Keri Z."/>
            <person name="LaButti K."/>
            <person name="Lipzen A."/>
            <person name="Lombard V."/>
            <person name="Magnuson J."/>
            <person name="Maillard F."/>
            <person name="Murat C."/>
            <person name="Nolan M."/>
            <person name="Ohm R.A."/>
            <person name="Pangilinan J."/>
            <person name="Pereira M.F."/>
            <person name="Perotto S."/>
            <person name="Peter M."/>
            <person name="Pfister S."/>
            <person name="Riley R."/>
            <person name="Sitrit Y."/>
            <person name="Stielow J.B."/>
            <person name="Szollosi G."/>
            <person name="Zifcakova L."/>
            <person name="Stursova M."/>
            <person name="Spatafora J.W."/>
            <person name="Tedersoo L."/>
            <person name="Vaario L.M."/>
            <person name="Yamada A."/>
            <person name="Yan M."/>
            <person name="Wang P."/>
            <person name="Xu J."/>
            <person name="Bruns T."/>
            <person name="Baldrian P."/>
            <person name="Vilgalys R."/>
            <person name="Dunand C."/>
            <person name="Henrissat B."/>
            <person name="Grigoriev I.V."/>
            <person name="Hibbett D."/>
            <person name="Nagy L.G."/>
            <person name="Martin F.M."/>
        </authorList>
    </citation>
    <scope>NUCLEOTIDE SEQUENCE</scope>
    <source>
        <strain evidence="1">P2</strain>
    </source>
</reference>
<evidence type="ECO:0000313" key="1">
    <source>
        <dbReference type="EMBL" id="KAF9642169.1"/>
    </source>
</evidence>
<dbReference type="Proteomes" id="UP000886501">
    <property type="component" value="Unassembled WGS sequence"/>
</dbReference>